<dbReference type="Proteomes" id="UP001236652">
    <property type="component" value="Chromosome"/>
</dbReference>
<organism evidence="1 2">
    <name type="scientific">Pontibacillus chungwhensis</name>
    <dbReference type="NCBI Taxonomy" id="265426"/>
    <lineage>
        <taxon>Bacteria</taxon>
        <taxon>Bacillati</taxon>
        <taxon>Bacillota</taxon>
        <taxon>Bacilli</taxon>
        <taxon>Bacillales</taxon>
        <taxon>Bacillaceae</taxon>
        <taxon>Pontibacillus</taxon>
    </lineage>
</organism>
<dbReference type="EMBL" id="CP126446">
    <property type="protein sequence ID" value="WIF98504.1"/>
    <property type="molecule type" value="Genomic_DNA"/>
</dbReference>
<accession>A0ABY8V162</accession>
<gene>
    <name evidence="1" type="ORF">QNI29_02215</name>
</gene>
<protein>
    <submittedName>
        <fullName evidence="1">Uncharacterized protein</fullName>
    </submittedName>
</protein>
<reference evidence="1 2" key="1">
    <citation type="submission" date="2023-05" db="EMBL/GenBank/DDBJ databases">
        <title>Comparative genomics reveals the evidence of polycyclic aromatic hydrocarbons degradation in moderately halophilic genus Pontibacillus.</title>
        <authorList>
            <person name="Yang H."/>
            <person name="Qian Z."/>
        </authorList>
    </citation>
    <scope>NUCLEOTIDE SEQUENCE [LARGE SCALE GENOMIC DNA]</scope>
    <source>
        <strain evidence="2">HN14</strain>
    </source>
</reference>
<evidence type="ECO:0000313" key="1">
    <source>
        <dbReference type="EMBL" id="WIF98504.1"/>
    </source>
</evidence>
<keyword evidence="2" id="KW-1185">Reference proteome</keyword>
<proteinExistence type="predicted"/>
<dbReference type="RefSeq" id="WP_231419139.1">
    <property type="nucleotide sequence ID" value="NZ_CP126446.1"/>
</dbReference>
<sequence>MNPDICFLIENGATVSCFLSDEEGNPVRTDAITCEEVGDREDVLYTLPDGQEVTLQNVFIQKQGFVVVEINGEDGGCLSNPIPFMLFEQLLLCAPQGTEVECEATKFRCRASVVCRNGEFISVKLWIETCQNVQVVAETCLEIEGRVCAPRPLMEPEQTCLPLTKKSSKPMISGTWKSPSQKYPHAIRANKVYDWVIFNQKEERTIPADEVDFTCSPCEVGLFVPATIICSRELSGNVRCGGAPIVGAEVTLSSDSVRVTFDMNPVYTDEHGNFTVVANVEVGVPEDATITATTTIDEVEYSITLPTKISCRSEECVLFVFEPDLLECNGVLEGRVRCGETLIEGAVVTFNSNDTNVTVTPDSDTTGTNGNFLVGLSATPGTSGAATITVTASFDGNVLMQDVLVNYNCPSQTCSLTLDPLPALITCTGNISGNISCGNVGQEGVEITFTAIPSVVTIPPTMSDVNGDFEAPITVLEGIDNTSVLITVNAEGLGVSMSVGTNVICLPPECPCKFRIGIAGNSARATVNVVDNGTPRTLTGDINVSSVQCFIAGPGCNPAVDNFNVTFGGNQGRTINFIGGRRIIISCEDNTVARVFGTARAQGNVFTGIFEVTIELTIGAGNIGTWVVEANDVFGNSFETTFTAPISPITFIGDCDDIP</sequence>
<evidence type="ECO:0000313" key="2">
    <source>
        <dbReference type="Proteomes" id="UP001236652"/>
    </source>
</evidence>
<name>A0ABY8V162_9BACI</name>